<evidence type="ECO:0008006" key="4">
    <source>
        <dbReference type="Google" id="ProtNLM"/>
    </source>
</evidence>
<evidence type="ECO:0000313" key="3">
    <source>
        <dbReference type="Proteomes" id="UP001144280"/>
    </source>
</evidence>
<feature type="chain" id="PRO_5046024207" description="Surface-anchored protein" evidence="1">
    <location>
        <begin position="30"/>
        <end position="218"/>
    </location>
</feature>
<comment type="caution">
    <text evidence="2">The sequence shown here is derived from an EMBL/GenBank/DDBJ whole genome shotgun (WGS) entry which is preliminary data.</text>
</comment>
<dbReference type="EMBL" id="BSDI01000004">
    <property type="protein sequence ID" value="GLH95837.1"/>
    <property type="molecule type" value="Genomic_DNA"/>
</dbReference>
<name>A0ABQ5QNL6_9ACTN</name>
<dbReference type="NCBIfam" id="TIGR03769">
    <property type="entry name" value="P_ac_wall_RPT"/>
    <property type="match status" value="1"/>
</dbReference>
<dbReference type="NCBIfam" id="NF038134">
    <property type="entry name" value="choice_anch_M"/>
    <property type="match status" value="1"/>
</dbReference>
<dbReference type="RefSeq" id="WP_281892906.1">
    <property type="nucleotide sequence ID" value="NZ_BSDI01000004.1"/>
</dbReference>
<proteinExistence type="predicted"/>
<evidence type="ECO:0000313" key="2">
    <source>
        <dbReference type="EMBL" id="GLH95837.1"/>
    </source>
</evidence>
<accession>A0ABQ5QNL6</accession>
<organism evidence="2 3">
    <name type="scientific">Phytohabitans aurantiacus</name>
    <dbReference type="NCBI Taxonomy" id="3016789"/>
    <lineage>
        <taxon>Bacteria</taxon>
        <taxon>Bacillati</taxon>
        <taxon>Actinomycetota</taxon>
        <taxon>Actinomycetes</taxon>
        <taxon>Micromonosporales</taxon>
        <taxon>Micromonosporaceae</taxon>
    </lineage>
</organism>
<keyword evidence="3" id="KW-1185">Reference proteome</keyword>
<protein>
    <recommendedName>
        <fullName evidence="4">Surface-anchored protein</fullName>
    </recommendedName>
</protein>
<reference evidence="2" key="1">
    <citation type="submission" date="2022-12" db="EMBL/GenBank/DDBJ databases">
        <title>New Phytohabitans aurantiacus sp. RD004123 nov., an actinomycete isolated from soil.</title>
        <authorList>
            <person name="Triningsih D.W."/>
            <person name="Harunari E."/>
            <person name="Igarashi Y."/>
        </authorList>
    </citation>
    <scope>NUCLEOTIDE SEQUENCE</scope>
    <source>
        <strain evidence="2">RD004123</strain>
    </source>
</reference>
<sequence>MRRFTSRLLTTAAAATAVVVGFTTAPAHAATISTGHIDALDVDLSGTTVTLDIKTYGTGADDDVSPAGNTIQLTPLTDYDLVVPSSPSSWACVGTAGSTVYVAPASVSGSDTRVWPGWNAEDVASGNRPVTLELVSVSGPGHVTLYTTSGFPAAPTVTLSNSTASGCAKSTAAVGSGTPHGHANWAFSAAGDYTLTFKATVTGGYTSGNVAYTFKIGP</sequence>
<dbReference type="Proteomes" id="UP001144280">
    <property type="component" value="Unassembled WGS sequence"/>
</dbReference>
<feature type="signal peptide" evidence="1">
    <location>
        <begin position="1"/>
        <end position="29"/>
    </location>
</feature>
<keyword evidence="1" id="KW-0732">Signal</keyword>
<evidence type="ECO:0000256" key="1">
    <source>
        <dbReference type="SAM" id="SignalP"/>
    </source>
</evidence>
<dbReference type="InterPro" id="IPR022435">
    <property type="entry name" value="Surface-anchored_actinobac"/>
</dbReference>
<gene>
    <name evidence="2" type="ORF">Pa4123_11090</name>
</gene>